<protein>
    <submittedName>
        <fullName evidence="1">Uncharacterized protein</fullName>
    </submittedName>
</protein>
<dbReference type="Proteomes" id="UP001151760">
    <property type="component" value="Unassembled WGS sequence"/>
</dbReference>
<sequence length="150" mass="16679">MTHPHPNRRFVPQAVLTRSGKINTAGASVNTVVRPVNTAGSKTTVNHPRPISNAYKKGYSQVTRPFNKYSTNKNSIFNKKVNTVRVKDTTARDRAVVSENKGKGVNVVKASACWVWKAKNSSASNTFKKYSYIDARGRSKSIMAWIPKRV</sequence>
<evidence type="ECO:0000313" key="1">
    <source>
        <dbReference type="EMBL" id="GJS69628.1"/>
    </source>
</evidence>
<gene>
    <name evidence="1" type="ORF">Tco_0702469</name>
</gene>
<dbReference type="EMBL" id="BQNB010009875">
    <property type="protein sequence ID" value="GJS69628.1"/>
    <property type="molecule type" value="Genomic_DNA"/>
</dbReference>
<comment type="caution">
    <text evidence="1">The sequence shown here is derived from an EMBL/GenBank/DDBJ whole genome shotgun (WGS) entry which is preliminary data.</text>
</comment>
<reference evidence="1" key="1">
    <citation type="journal article" date="2022" name="Int. J. Mol. Sci.">
        <title>Draft Genome of Tanacetum Coccineum: Genomic Comparison of Closely Related Tanacetum-Family Plants.</title>
        <authorList>
            <person name="Yamashiro T."/>
            <person name="Shiraishi A."/>
            <person name="Nakayama K."/>
            <person name="Satake H."/>
        </authorList>
    </citation>
    <scope>NUCLEOTIDE SEQUENCE</scope>
</reference>
<reference evidence="1" key="2">
    <citation type="submission" date="2022-01" db="EMBL/GenBank/DDBJ databases">
        <authorList>
            <person name="Yamashiro T."/>
            <person name="Shiraishi A."/>
            <person name="Satake H."/>
            <person name="Nakayama K."/>
        </authorList>
    </citation>
    <scope>NUCLEOTIDE SEQUENCE</scope>
</reference>
<accession>A0ABQ4XW19</accession>
<evidence type="ECO:0000313" key="2">
    <source>
        <dbReference type="Proteomes" id="UP001151760"/>
    </source>
</evidence>
<proteinExistence type="predicted"/>
<name>A0ABQ4XW19_9ASTR</name>
<organism evidence="1 2">
    <name type="scientific">Tanacetum coccineum</name>
    <dbReference type="NCBI Taxonomy" id="301880"/>
    <lineage>
        <taxon>Eukaryota</taxon>
        <taxon>Viridiplantae</taxon>
        <taxon>Streptophyta</taxon>
        <taxon>Embryophyta</taxon>
        <taxon>Tracheophyta</taxon>
        <taxon>Spermatophyta</taxon>
        <taxon>Magnoliopsida</taxon>
        <taxon>eudicotyledons</taxon>
        <taxon>Gunneridae</taxon>
        <taxon>Pentapetalae</taxon>
        <taxon>asterids</taxon>
        <taxon>campanulids</taxon>
        <taxon>Asterales</taxon>
        <taxon>Asteraceae</taxon>
        <taxon>Asteroideae</taxon>
        <taxon>Anthemideae</taxon>
        <taxon>Anthemidinae</taxon>
        <taxon>Tanacetum</taxon>
    </lineage>
</organism>
<keyword evidence="2" id="KW-1185">Reference proteome</keyword>